<dbReference type="VEuPathDB" id="FungiDB:PPTG_09976"/>
<accession>W2LG88</accession>
<reference evidence="1" key="1">
    <citation type="submission" date="2013-11" db="EMBL/GenBank/DDBJ databases">
        <title>The Genome Sequence of Phytophthora parasitica CHvinca01.</title>
        <authorList>
            <consortium name="The Broad Institute Genomics Platform"/>
            <person name="Russ C."/>
            <person name="Tyler B."/>
            <person name="Panabieres F."/>
            <person name="Shan W."/>
            <person name="Tripathy S."/>
            <person name="Grunwald N."/>
            <person name="Machado M."/>
            <person name="Johnson C.S."/>
            <person name="Arredondo F."/>
            <person name="Hong C."/>
            <person name="Coffey M."/>
            <person name="Young S.K."/>
            <person name="Zeng Q."/>
            <person name="Gargeya S."/>
            <person name="Fitzgerald M."/>
            <person name="Abouelleil A."/>
            <person name="Alvarado L."/>
            <person name="Chapman S.B."/>
            <person name="Gainer-Dewar J."/>
            <person name="Goldberg J."/>
            <person name="Griggs A."/>
            <person name="Gujja S."/>
            <person name="Hansen M."/>
            <person name="Howarth C."/>
            <person name="Imamovic A."/>
            <person name="Ireland A."/>
            <person name="Larimer J."/>
            <person name="McCowan C."/>
            <person name="Murphy C."/>
            <person name="Pearson M."/>
            <person name="Poon T.W."/>
            <person name="Priest M."/>
            <person name="Roberts A."/>
            <person name="Saif S."/>
            <person name="Shea T."/>
            <person name="Sykes S."/>
            <person name="Wortman J."/>
            <person name="Nusbaum C."/>
            <person name="Birren B."/>
        </authorList>
    </citation>
    <scope>NUCLEOTIDE SEQUENCE [LARGE SCALE GENOMIC DNA]</scope>
    <source>
        <strain evidence="1">CHvinca01</strain>
    </source>
</reference>
<gene>
    <name evidence="1" type="ORF">L917_06597</name>
</gene>
<sequence>MAPTAKSYSTEALAVSREYAAERASNQDLDVSALYGLHNLFTGETQPQCGGDRNVMAQLHILVELRARVEVGDVYECGTNADDDAAASLKTFSGSIKGVLAFGANIDTDTIIPGKF</sequence>
<evidence type="ECO:0000313" key="1">
    <source>
        <dbReference type="EMBL" id="ETL95640.1"/>
    </source>
</evidence>
<dbReference type="Proteomes" id="UP000054423">
    <property type="component" value="Unassembled WGS sequence"/>
</dbReference>
<dbReference type="OrthoDB" id="2279155at2759"/>
<name>W2LG88_PHYNI</name>
<proteinExistence type="predicted"/>
<dbReference type="AlphaFoldDB" id="W2LG88"/>
<dbReference type="EMBL" id="KI679008">
    <property type="protein sequence ID" value="ETL95640.1"/>
    <property type="molecule type" value="Genomic_DNA"/>
</dbReference>
<organism evidence="1">
    <name type="scientific">Phytophthora nicotianae</name>
    <name type="common">Potato buckeye rot agent</name>
    <name type="synonym">Phytophthora parasitica</name>
    <dbReference type="NCBI Taxonomy" id="4792"/>
    <lineage>
        <taxon>Eukaryota</taxon>
        <taxon>Sar</taxon>
        <taxon>Stramenopiles</taxon>
        <taxon>Oomycota</taxon>
        <taxon>Peronosporomycetes</taxon>
        <taxon>Peronosporales</taxon>
        <taxon>Peronosporaceae</taxon>
        <taxon>Phytophthora</taxon>
    </lineage>
</organism>
<protein>
    <submittedName>
        <fullName evidence="1">Uncharacterized protein</fullName>
    </submittedName>
</protein>